<dbReference type="EMBL" id="BAAARA010000002">
    <property type="protein sequence ID" value="GAA2334826.1"/>
    <property type="molecule type" value="Genomic_DNA"/>
</dbReference>
<evidence type="ECO:0000313" key="3">
    <source>
        <dbReference type="Proteomes" id="UP001501218"/>
    </source>
</evidence>
<keyword evidence="1" id="KW-0472">Membrane</keyword>
<feature type="transmembrane region" description="Helical" evidence="1">
    <location>
        <begin position="116"/>
        <end position="135"/>
    </location>
</feature>
<reference evidence="2 3" key="1">
    <citation type="journal article" date="2019" name="Int. J. Syst. Evol. Microbiol.">
        <title>The Global Catalogue of Microorganisms (GCM) 10K type strain sequencing project: providing services to taxonomists for standard genome sequencing and annotation.</title>
        <authorList>
            <consortium name="The Broad Institute Genomics Platform"/>
            <consortium name="The Broad Institute Genome Sequencing Center for Infectious Disease"/>
            <person name="Wu L."/>
            <person name="Ma J."/>
        </authorList>
    </citation>
    <scope>NUCLEOTIDE SEQUENCE [LARGE SCALE GENOMIC DNA]</scope>
    <source>
        <strain evidence="2 3">JCM 16221</strain>
    </source>
</reference>
<proteinExistence type="predicted"/>
<keyword evidence="3" id="KW-1185">Reference proteome</keyword>
<keyword evidence="1" id="KW-1133">Transmembrane helix</keyword>
<name>A0ABN3FPL9_9PSEU</name>
<accession>A0ABN3FPL9</accession>
<sequence>MALFSVAFLAFTLTPMFLLVKVAHAFIRKQVLFSSRGSPKVPFEVAAWLLLGVLDCFFVAGSYGFFLDPEDSCGQGTGARLLHAEILGYQYSVQCVYPDGSMDANQVPWQVNLTTAVFAVAAVAVIAFAVGRLLVARSHAAR</sequence>
<protein>
    <submittedName>
        <fullName evidence="2">Uncharacterized protein</fullName>
    </submittedName>
</protein>
<comment type="caution">
    <text evidence="2">The sequence shown here is derived from an EMBL/GenBank/DDBJ whole genome shotgun (WGS) entry which is preliminary data.</text>
</comment>
<evidence type="ECO:0000256" key="1">
    <source>
        <dbReference type="SAM" id="Phobius"/>
    </source>
</evidence>
<evidence type="ECO:0000313" key="2">
    <source>
        <dbReference type="EMBL" id="GAA2334826.1"/>
    </source>
</evidence>
<dbReference type="Proteomes" id="UP001501218">
    <property type="component" value="Unassembled WGS sequence"/>
</dbReference>
<organism evidence="2 3">
    <name type="scientific">Saccharopolyspora halophila</name>
    <dbReference type="NCBI Taxonomy" id="405551"/>
    <lineage>
        <taxon>Bacteria</taxon>
        <taxon>Bacillati</taxon>
        <taxon>Actinomycetota</taxon>
        <taxon>Actinomycetes</taxon>
        <taxon>Pseudonocardiales</taxon>
        <taxon>Pseudonocardiaceae</taxon>
        <taxon>Saccharopolyspora</taxon>
    </lineage>
</organism>
<gene>
    <name evidence="2" type="ORF">GCM10009854_08260</name>
</gene>
<keyword evidence="1" id="KW-0812">Transmembrane</keyword>
<feature type="transmembrane region" description="Helical" evidence="1">
    <location>
        <begin position="47"/>
        <end position="66"/>
    </location>
</feature>
<feature type="transmembrane region" description="Helical" evidence="1">
    <location>
        <begin position="6"/>
        <end position="27"/>
    </location>
</feature>